<feature type="transmembrane region" description="Helical" evidence="1">
    <location>
        <begin position="160"/>
        <end position="182"/>
    </location>
</feature>
<feature type="transmembrane region" description="Helical" evidence="1">
    <location>
        <begin position="73"/>
        <end position="90"/>
    </location>
</feature>
<keyword evidence="3" id="KW-1185">Reference proteome</keyword>
<proteinExistence type="predicted"/>
<dbReference type="RefSeq" id="WP_090119358.1">
    <property type="nucleotide sequence ID" value="NZ_FNNJ01000001.1"/>
</dbReference>
<keyword evidence="1" id="KW-0472">Membrane</keyword>
<keyword evidence="1" id="KW-1133">Transmembrane helix</keyword>
<dbReference type="EMBL" id="FNNJ01000001">
    <property type="protein sequence ID" value="SDW33216.1"/>
    <property type="molecule type" value="Genomic_DNA"/>
</dbReference>
<reference evidence="2 3" key="1">
    <citation type="submission" date="2016-10" db="EMBL/GenBank/DDBJ databases">
        <authorList>
            <person name="de Groot N.N."/>
        </authorList>
    </citation>
    <scope>NUCLEOTIDE SEQUENCE [LARGE SCALE GENOMIC DNA]</scope>
    <source>
        <strain evidence="2 3">DSM 24956</strain>
    </source>
</reference>
<feature type="transmembrane region" description="Helical" evidence="1">
    <location>
        <begin position="43"/>
        <end position="67"/>
    </location>
</feature>
<evidence type="ECO:0000313" key="2">
    <source>
        <dbReference type="EMBL" id="SDW33216.1"/>
    </source>
</evidence>
<sequence>MEHIDIQDIWRQNEMILEQNRKFNIELLKEVKIDKAKSSLKNLLFLPISTLLFNTLVASYALCFTVLNYEFWYFVFSGLMISFFSIWFVISSIKQLKLILLVDYKNEILTIQEDLSKIKIAVVKNLRIASYLLPFGPFIALFLFKAILNIDLMEVLDFKMLVSFGISTVVLEIISLVVLRALKPKNINKKWLNWLLMGNGSQVNDAIVFLDDIKTFEENNQ</sequence>
<dbReference type="Proteomes" id="UP000199595">
    <property type="component" value="Unassembled WGS sequence"/>
</dbReference>
<organism evidence="2 3">
    <name type="scientific">Lutibacter oricola</name>
    <dbReference type="NCBI Taxonomy" id="762486"/>
    <lineage>
        <taxon>Bacteria</taxon>
        <taxon>Pseudomonadati</taxon>
        <taxon>Bacteroidota</taxon>
        <taxon>Flavobacteriia</taxon>
        <taxon>Flavobacteriales</taxon>
        <taxon>Flavobacteriaceae</taxon>
        <taxon>Lutibacter</taxon>
    </lineage>
</organism>
<protein>
    <submittedName>
        <fullName evidence="2">Uncharacterized protein</fullName>
    </submittedName>
</protein>
<dbReference type="OrthoDB" id="5706484at2"/>
<evidence type="ECO:0000313" key="3">
    <source>
        <dbReference type="Proteomes" id="UP000199595"/>
    </source>
</evidence>
<gene>
    <name evidence="2" type="ORF">SAMN05444411_101496</name>
</gene>
<name>A0A1H2SNK6_9FLAO</name>
<feature type="transmembrane region" description="Helical" evidence="1">
    <location>
        <begin position="128"/>
        <end position="148"/>
    </location>
</feature>
<evidence type="ECO:0000256" key="1">
    <source>
        <dbReference type="SAM" id="Phobius"/>
    </source>
</evidence>
<dbReference type="AlphaFoldDB" id="A0A1H2SNK6"/>
<accession>A0A1H2SNK6</accession>
<keyword evidence="1" id="KW-0812">Transmembrane</keyword>
<dbReference type="STRING" id="762486.SAMN05444411_101496"/>